<keyword evidence="9" id="KW-0249">Electron transport</keyword>
<evidence type="ECO:0000256" key="13">
    <source>
        <dbReference type="ARBA" id="ARBA00023136"/>
    </source>
</evidence>
<evidence type="ECO:0000256" key="1">
    <source>
        <dbReference type="ARBA" id="ARBA00004448"/>
    </source>
</evidence>
<dbReference type="Pfam" id="PF13631">
    <property type="entry name" value="Cytochrom_B_N_2"/>
    <property type="match status" value="1"/>
</dbReference>
<dbReference type="SUPFAM" id="SSF81648">
    <property type="entry name" value="a domain/subunit of cytochrome bc1 complex (Ubiquinol-cytochrome c reductase)"/>
    <property type="match status" value="1"/>
</dbReference>
<keyword evidence="8" id="KW-0999">Mitochondrion inner membrane</keyword>
<dbReference type="Gene3D" id="1.20.810.10">
    <property type="entry name" value="Cytochrome Bc1 Complex, Chain C"/>
    <property type="match status" value="1"/>
</dbReference>
<feature type="transmembrane region" description="Helical" evidence="14">
    <location>
        <begin position="105"/>
        <end position="125"/>
    </location>
</feature>
<evidence type="ECO:0000313" key="17">
    <source>
        <dbReference type="Proteomes" id="UP001145742"/>
    </source>
</evidence>
<evidence type="ECO:0000256" key="14">
    <source>
        <dbReference type="SAM" id="Phobius"/>
    </source>
</evidence>
<evidence type="ECO:0000256" key="6">
    <source>
        <dbReference type="ARBA" id="ARBA00022692"/>
    </source>
</evidence>
<accession>A0ABQ9CWP0</accession>
<evidence type="ECO:0000256" key="12">
    <source>
        <dbReference type="ARBA" id="ARBA00023128"/>
    </source>
</evidence>
<dbReference type="EMBL" id="WHWB01034506">
    <property type="protein sequence ID" value="KAJ7409022.1"/>
    <property type="molecule type" value="Genomic_DNA"/>
</dbReference>
<evidence type="ECO:0000256" key="10">
    <source>
        <dbReference type="ARBA" id="ARBA00022989"/>
    </source>
</evidence>
<keyword evidence="17" id="KW-1185">Reference proteome</keyword>
<keyword evidence="3" id="KW-0813">Transport</keyword>
<sequence length="146" mass="16449">MFDWSLGNKEQNILWNFLNILLNEGLGKIMGQIDLKVIVRYMIKKAATGYMQLLARESLPFATAFGLTFIHLTFLQKTSSNNPLGISSNCDKIPFHPYFSSKDILGFKAMLLCLISLAMFSPNLLGDPENFTPENPQVTPLHIKPE</sequence>
<name>A0ABQ9CWP0_9PASS</name>
<comment type="subcellular location">
    <subcellularLocation>
        <location evidence="1">Mitochondrion inner membrane</location>
        <topology evidence="1">Multi-pass membrane protein</topology>
    </subcellularLocation>
</comment>
<evidence type="ECO:0000256" key="7">
    <source>
        <dbReference type="ARBA" id="ARBA00022723"/>
    </source>
</evidence>
<gene>
    <name evidence="16" type="ORF">WISP_117113</name>
</gene>
<comment type="caution">
    <text evidence="16">The sequence shown here is derived from an EMBL/GenBank/DDBJ whole genome shotgun (WGS) entry which is preliminary data.</text>
</comment>
<evidence type="ECO:0000313" key="16">
    <source>
        <dbReference type="EMBL" id="KAJ7409022.1"/>
    </source>
</evidence>
<keyword evidence="6 14" id="KW-0812">Transmembrane</keyword>
<evidence type="ECO:0000256" key="2">
    <source>
        <dbReference type="ARBA" id="ARBA00013531"/>
    </source>
</evidence>
<evidence type="ECO:0000259" key="15">
    <source>
        <dbReference type="PROSITE" id="PS51003"/>
    </source>
</evidence>
<evidence type="ECO:0000256" key="9">
    <source>
        <dbReference type="ARBA" id="ARBA00022982"/>
    </source>
</evidence>
<dbReference type="Proteomes" id="UP001145742">
    <property type="component" value="Unassembled WGS sequence"/>
</dbReference>
<keyword evidence="10 14" id="KW-1133">Transmembrane helix</keyword>
<dbReference type="PROSITE" id="PS51003">
    <property type="entry name" value="CYTB_CTER"/>
    <property type="match status" value="1"/>
</dbReference>
<keyword evidence="13 14" id="KW-0472">Membrane</keyword>
<organism evidence="16 17">
    <name type="scientific">Willisornis vidua</name>
    <name type="common">Xingu scale-backed antbird</name>
    <dbReference type="NCBI Taxonomy" id="1566151"/>
    <lineage>
        <taxon>Eukaryota</taxon>
        <taxon>Metazoa</taxon>
        <taxon>Chordata</taxon>
        <taxon>Craniata</taxon>
        <taxon>Vertebrata</taxon>
        <taxon>Euteleostomi</taxon>
        <taxon>Archelosauria</taxon>
        <taxon>Archosauria</taxon>
        <taxon>Dinosauria</taxon>
        <taxon>Saurischia</taxon>
        <taxon>Theropoda</taxon>
        <taxon>Coelurosauria</taxon>
        <taxon>Aves</taxon>
        <taxon>Neognathae</taxon>
        <taxon>Neoaves</taxon>
        <taxon>Telluraves</taxon>
        <taxon>Australaves</taxon>
        <taxon>Passeriformes</taxon>
        <taxon>Thamnophilidae</taxon>
        <taxon>Willisornis</taxon>
    </lineage>
</organism>
<evidence type="ECO:0000256" key="11">
    <source>
        <dbReference type="ARBA" id="ARBA00023004"/>
    </source>
</evidence>
<keyword evidence="7" id="KW-0479">Metal-binding</keyword>
<keyword evidence="4" id="KW-0349">Heme</keyword>
<keyword evidence="5" id="KW-0679">Respiratory chain</keyword>
<proteinExistence type="predicted"/>
<feature type="domain" description="Cytochrome b/b6 C-terminal region profile" evidence="15">
    <location>
        <begin position="85"/>
        <end position="146"/>
    </location>
</feature>
<evidence type="ECO:0000256" key="5">
    <source>
        <dbReference type="ARBA" id="ARBA00022660"/>
    </source>
</evidence>
<keyword evidence="12" id="KW-0496">Mitochondrion</keyword>
<dbReference type="InterPro" id="IPR005797">
    <property type="entry name" value="Cyt_b/b6_N"/>
</dbReference>
<protein>
    <recommendedName>
        <fullName evidence="2">Cytochrome b</fullName>
    </recommendedName>
</protein>
<evidence type="ECO:0000256" key="4">
    <source>
        <dbReference type="ARBA" id="ARBA00022617"/>
    </source>
</evidence>
<dbReference type="InterPro" id="IPR027387">
    <property type="entry name" value="Cytb/b6-like_sf"/>
</dbReference>
<evidence type="ECO:0000256" key="8">
    <source>
        <dbReference type="ARBA" id="ARBA00022792"/>
    </source>
</evidence>
<dbReference type="InterPro" id="IPR005798">
    <property type="entry name" value="Cyt_b/b6_C"/>
</dbReference>
<keyword evidence="11" id="KW-0408">Iron</keyword>
<dbReference type="InterPro" id="IPR036150">
    <property type="entry name" value="Cyt_b/b6_C_sf"/>
</dbReference>
<reference evidence="16" key="1">
    <citation type="submission" date="2019-10" db="EMBL/GenBank/DDBJ databases">
        <authorList>
            <person name="Soares A.E.R."/>
            <person name="Aleixo A."/>
            <person name="Schneider P."/>
            <person name="Miyaki C.Y."/>
            <person name="Schneider M.P."/>
            <person name="Mello C."/>
            <person name="Vasconcelos A.T.R."/>
        </authorList>
    </citation>
    <scope>NUCLEOTIDE SEQUENCE</scope>
    <source>
        <tissue evidence="16">Muscle</tissue>
    </source>
</reference>
<evidence type="ECO:0000256" key="3">
    <source>
        <dbReference type="ARBA" id="ARBA00022448"/>
    </source>
</evidence>